<dbReference type="Proteomes" id="UP000240912">
    <property type="component" value="Unassembled WGS sequence"/>
</dbReference>
<dbReference type="EMBL" id="PYLS01000004">
    <property type="protein sequence ID" value="PST84266.1"/>
    <property type="molecule type" value="Genomic_DNA"/>
</dbReference>
<gene>
    <name evidence="1" type="ORF">C7T94_05970</name>
</gene>
<dbReference type="AlphaFoldDB" id="A0A2T3HPB1"/>
<proteinExistence type="predicted"/>
<keyword evidence="2" id="KW-1185">Reference proteome</keyword>
<dbReference type="Pfam" id="PF08837">
    <property type="entry name" value="DUF1810"/>
    <property type="match status" value="1"/>
</dbReference>
<dbReference type="InterPro" id="IPR014937">
    <property type="entry name" value="DUF1810"/>
</dbReference>
<sequence length="139" mass="15756">MEDKYHLSRFTDAQRQDFDRAYAEIKAGRKVTHWMWYIFPQLSGLGFSSMAQRYGIGSLNEAAAYLQHPVLGPRLISICEALLRLEENNATRIMGSPDDMKLRSSMTLFSAVPGADAVFQAVLSKFFSGMKDEQTLQRI</sequence>
<dbReference type="InterPro" id="IPR036287">
    <property type="entry name" value="Rv1873-like_sf"/>
</dbReference>
<protein>
    <submittedName>
        <fullName evidence="1">DUF1810 domain-containing protein</fullName>
    </submittedName>
</protein>
<evidence type="ECO:0000313" key="1">
    <source>
        <dbReference type="EMBL" id="PST84266.1"/>
    </source>
</evidence>
<evidence type="ECO:0000313" key="2">
    <source>
        <dbReference type="Proteomes" id="UP000240912"/>
    </source>
</evidence>
<reference evidence="1 2" key="1">
    <citation type="submission" date="2018-03" db="EMBL/GenBank/DDBJ databases">
        <authorList>
            <person name="Keele B.F."/>
        </authorList>
    </citation>
    <scope>NUCLEOTIDE SEQUENCE [LARGE SCALE GENOMIC DNA]</scope>
    <source>
        <strain evidence="1 2">YL28-9</strain>
    </source>
</reference>
<dbReference type="SUPFAM" id="SSF140736">
    <property type="entry name" value="Rv1873-like"/>
    <property type="match status" value="1"/>
</dbReference>
<dbReference type="RefSeq" id="WP_107214365.1">
    <property type="nucleotide sequence ID" value="NZ_KZ686268.1"/>
</dbReference>
<name>A0A2T3HPB1_9SPHI</name>
<dbReference type="Gene3D" id="1.25.40.380">
    <property type="entry name" value="Protein of unknown function DUF1810"/>
    <property type="match status" value="1"/>
</dbReference>
<comment type="caution">
    <text evidence="1">The sequence shown here is derived from an EMBL/GenBank/DDBJ whole genome shotgun (WGS) entry which is preliminary data.</text>
</comment>
<accession>A0A2T3HPB1</accession>
<organism evidence="1 2">
    <name type="scientific">Pedobacter yulinensis</name>
    <dbReference type="NCBI Taxonomy" id="2126353"/>
    <lineage>
        <taxon>Bacteria</taxon>
        <taxon>Pseudomonadati</taxon>
        <taxon>Bacteroidota</taxon>
        <taxon>Sphingobacteriia</taxon>
        <taxon>Sphingobacteriales</taxon>
        <taxon>Sphingobacteriaceae</taxon>
        <taxon>Pedobacter</taxon>
    </lineage>
</organism>
<dbReference type="PIRSF" id="PIRSF008546">
    <property type="entry name" value="UCP008546"/>
    <property type="match status" value="1"/>
</dbReference>
<dbReference type="OrthoDB" id="9801870at2"/>